<comment type="caution">
    <text evidence="1">The sequence shown here is derived from an EMBL/GenBank/DDBJ whole genome shotgun (WGS) entry which is preliminary data.</text>
</comment>
<dbReference type="EMBL" id="CM047748">
    <property type="protein sequence ID" value="KAJ0014746.1"/>
    <property type="molecule type" value="Genomic_DNA"/>
</dbReference>
<name>A0ACC0XEG5_9ROSI</name>
<evidence type="ECO:0000313" key="1">
    <source>
        <dbReference type="EMBL" id="KAJ0014746.1"/>
    </source>
</evidence>
<sequence length="139" mass="16333">MTGLLEKEAEEIYYCIEQVDRLFRWETCCNAPIMKALKKQRRDVRKEFNMRLLRCTVLEVKVIEGHGTTLDVVDNDILTAFPILFLLQGFHYLTGYQCFNVYILPGMIKGTNPNKQQKIYGRHFGLDDEHCQSHFKEVN</sequence>
<protein>
    <submittedName>
        <fullName evidence="1">Uncharacterized protein</fullName>
    </submittedName>
</protein>
<reference evidence="2" key="1">
    <citation type="journal article" date="2023" name="G3 (Bethesda)">
        <title>Genome assembly and association tests identify interacting loci associated with vigor, precocity, and sex in interspecific pistachio rootstocks.</title>
        <authorList>
            <person name="Palmer W."/>
            <person name="Jacygrad E."/>
            <person name="Sagayaradj S."/>
            <person name="Cavanaugh K."/>
            <person name="Han R."/>
            <person name="Bertier L."/>
            <person name="Beede B."/>
            <person name="Kafkas S."/>
            <person name="Golino D."/>
            <person name="Preece J."/>
            <person name="Michelmore R."/>
        </authorList>
    </citation>
    <scope>NUCLEOTIDE SEQUENCE [LARGE SCALE GENOMIC DNA]</scope>
</reference>
<keyword evidence="2" id="KW-1185">Reference proteome</keyword>
<dbReference type="Proteomes" id="UP001163603">
    <property type="component" value="Chromosome 13"/>
</dbReference>
<proteinExistence type="predicted"/>
<organism evidence="1 2">
    <name type="scientific">Pistacia integerrima</name>
    <dbReference type="NCBI Taxonomy" id="434235"/>
    <lineage>
        <taxon>Eukaryota</taxon>
        <taxon>Viridiplantae</taxon>
        <taxon>Streptophyta</taxon>
        <taxon>Embryophyta</taxon>
        <taxon>Tracheophyta</taxon>
        <taxon>Spermatophyta</taxon>
        <taxon>Magnoliopsida</taxon>
        <taxon>eudicotyledons</taxon>
        <taxon>Gunneridae</taxon>
        <taxon>Pentapetalae</taxon>
        <taxon>rosids</taxon>
        <taxon>malvids</taxon>
        <taxon>Sapindales</taxon>
        <taxon>Anacardiaceae</taxon>
        <taxon>Pistacia</taxon>
    </lineage>
</organism>
<gene>
    <name evidence="1" type="ORF">Pint_19548</name>
</gene>
<evidence type="ECO:0000313" key="2">
    <source>
        <dbReference type="Proteomes" id="UP001163603"/>
    </source>
</evidence>
<accession>A0ACC0XEG5</accession>